<gene>
    <name evidence="1" type="ORF">VNO77_18901</name>
</gene>
<accession>A0AAN9LLS3</accession>
<proteinExistence type="predicted"/>
<dbReference type="EMBL" id="JAYMYQ010000004">
    <property type="protein sequence ID" value="KAK7338296.1"/>
    <property type="molecule type" value="Genomic_DNA"/>
</dbReference>
<keyword evidence="2" id="KW-1185">Reference proteome</keyword>
<organism evidence="1 2">
    <name type="scientific">Canavalia gladiata</name>
    <name type="common">Sword bean</name>
    <name type="synonym">Dolichos gladiatus</name>
    <dbReference type="NCBI Taxonomy" id="3824"/>
    <lineage>
        <taxon>Eukaryota</taxon>
        <taxon>Viridiplantae</taxon>
        <taxon>Streptophyta</taxon>
        <taxon>Embryophyta</taxon>
        <taxon>Tracheophyta</taxon>
        <taxon>Spermatophyta</taxon>
        <taxon>Magnoliopsida</taxon>
        <taxon>eudicotyledons</taxon>
        <taxon>Gunneridae</taxon>
        <taxon>Pentapetalae</taxon>
        <taxon>rosids</taxon>
        <taxon>fabids</taxon>
        <taxon>Fabales</taxon>
        <taxon>Fabaceae</taxon>
        <taxon>Papilionoideae</taxon>
        <taxon>50 kb inversion clade</taxon>
        <taxon>NPAAA clade</taxon>
        <taxon>indigoferoid/millettioid clade</taxon>
        <taxon>Phaseoleae</taxon>
        <taxon>Canavalia</taxon>
    </lineage>
</organism>
<dbReference type="AlphaFoldDB" id="A0AAN9LLS3"/>
<sequence>MVPREKGAKANGSAKSFNTNFHFAPMLTKPLWFPVNDTKREKSLSKASSMRCMLAGCTVALEVWRSWELEDFQEVQAQFTK</sequence>
<evidence type="ECO:0000313" key="2">
    <source>
        <dbReference type="Proteomes" id="UP001367508"/>
    </source>
</evidence>
<dbReference type="Proteomes" id="UP001367508">
    <property type="component" value="Unassembled WGS sequence"/>
</dbReference>
<evidence type="ECO:0000313" key="1">
    <source>
        <dbReference type="EMBL" id="KAK7338296.1"/>
    </source>
</evidence>
<reference evidence="1 2" key="1">
    <citation type="submission" date="2024-01" db="EMBL/GenBank/DDBJ databases">
        <title>The genomes of 5 underutilized Papilionoideae crops provide insights into root nodulation and disease resistanc.</title>
        <authorList>
            <person name="Jiang F."/>
        </authorList>
    </citation>
    <scope>NUCLEOTIDE SEQUENCE [LARGE SCALE GENOMIC DNA]</scope>
    <source>
        <strain evidence="1">LVBAO_FW01</strain>
        <tissue evidence="1">Leaves</tissue>
    </source>
</reference>
<protein>
    <submittedName>
        <fullName evidence="1">Uncharacterized protein</fullName>
    </submittedName>
</protein>
<comment type="caution">
    <text evidence="1">The sequence shown here is derived from an EMBL/GenBank/DDBJ whole genome shotgun (WGS) entry which is preliminary data.</text>
</comment>
<name>A0AAN9LLS3_CANGL</name>